<dbReference type="AlphaFoldDB" id="A0A8B8BKR4"/>
<feature type="domain" description="Cyclic nucleotide-binding" evidence="1">
    <location>
        <begin position="19"/>
        <end position="63"/>
    </location>
</feature>
<evidence type="ECO:0000313" key="3">
    <source>
        <dbReference type="RefSeq" id="XP_022303541.1"/>
    </source>
</evidence>
<evidence type="ECO:0000259" key="1">
    <source>
        <dbReference type="PROSITE" id="PS50042"/>
    </source>
</evidence>
<dbReference type="RefSeq" id="XP_022303541.1">
    <property type="nucleotide sequence ID" value="XM_022447833.1"/>
</dbReference>
<dbReference type="Gene3D" id="2.60.120.10">
    <property type="entry name" value="Jelly Rolls"/>
    <property type="match status" value="2"/>
</dbReference>
<dbReference type="PANTHER" id="PTHR23011:SF28">
    <property type="entry name" value="CYCLIC NUCLEOTIDE-BINDING DOMAIN CONTAINING PROTEIN"/>
    <property type="match status" value="1"/>
</dbReference>
<dbReference type="InterPro" id="IPR014710">
    <property type="entry name" value="RmlC-like_jellyroll"/>
</dbReference>
<dbReference type="OrthoDB" id="6135499at2759"/>
<feature type="domain" description="Cyclic nucleotide-binding" evidence="1">
    <location>
        <begin position="83"/>
        <end position="128"/>
    </location>
</feature>
<dbReference type="GeneID" id="111111071"/>
<sequence>MSDDDNHMKELEMQYGPKVNVLLAGHSFGEIALLDTDVRNASVIAEDDVDLLVISRQLFESTIKGFQSKELDGKRTFVRTHPFFTKWTESEQENIIASMTKRVFRAGTCAFRQGSDVTGLHFLVKGKACLSANPGLHRKQFPARFEAAMLSKKHPIQFEHQMRTGVRLPSISASKNSQEVSCVQRMSGHSVPDRFVGSRRVSLCYVQEGEIIHDLEFLLNLRTSLFRVFCATECEFYSLDEKQIDRFIMDRNGTAFMLLKTRAEAKLNSRISSKEGKKLDILPLLLLQLRFVRILKDKDFDSESIRVHRLPLSECLHISGHEFHEYDPQEAGGPDQEMVTKSGVPKYVLEGPDFYRKLVRKRQKEMEEIRRRYPSQVHECQSISNEMKDMILNNVKQRQLVEKIMKKYSFGWEAETSWLTR</sequence>
<reference evidence="3" key="1">
    <citation type="submission" date="2025-08" db="UniProtKB">
        <authorList>
            <consortium name="RefSeq"/>
        </authorList>
    </citation>
    <scope>IDENTIFICATION</scope>
    <source>
        <tissue evidence="3">Whole sample</tissue>
    </source>
</reference>
<evidence type="ECO:0000313" key="2">
    <source>
        <dbReference type="Proteomes" id="UP000694844"/>
    </source>
</evidence>
<dbReference type="InterPro" id="IPR018490">
    <property type="entry name" value="cNMP-bd_dom_sf"/>
</dbReference>
<dbReference type="CDD" id="cd00038">
    <property type="entry name" value="CAP_ED"/>
    <property type="match status" value="1"/>
</dbReference>
<gene>
    <name evidence="3" type="primary">LOC111111071</name>
</gene>
<accession>A0A8B8BKR4</accession>
<protein>
    <submittedName>
        <fullName evidence="3">Uncharacterized protein LOC111111071</fullName>
    </submittedName>
</protein>
<organism evidence="2 3">
    <name type="scientific">Crassostrea virginica</name>
    <name type="common">Eastern oyster</name>
    <dbReference type="NCBI Taxonomy" id="6565"/>
    <lineage>
        <taxon>Eukaryota</taxon>
        <taxon>Metazoa</taxon>
        <taxon>Spiralia</taxon>
        <taxon>Lophotrochozoa</taxon>
        <taxon>Mollusca</taxon>
        <taxon>Bivalvia</taxon>
        <taxon>Autobranchia</taxon>
        <taxon>Pteriomorphia</taxon>
        <taxon>Ostreida</taxon>
        <taxon>Ostreoidea</taxon>
        <taxon>Ostreidae</taxon>
        <taxon>Crassostrea</taxon>
    </lineage>
</organism>
<name>A0A8B8BKR4_CRAVI</name>
<dbReference type="Pfam" id="PF00027">
    <property type="entry name" value="cNMP_binding"/>
    <property type="match status" value="1"/>
</dbReference>
<dbReference type="PROSITE" id="PS50042">
    <property type="entry name" value="CNMP_BINDING_3"/>
    <property type="match status" value="2"/>
</dbReference>
<keyword evidence="2" id="KW-1185">Reference proteome</keyword>
<dbReference type="Proteomes" id="UP000694844">
    <property type="component" value="Chromosome 9"/>
</dbReference>
<dbReference type="KEGG" id="cvn:111111071"/>
<dbReference type="InterPro" id="IPR000595">
    <property type="entry name" value="cNMP-bd_dom"/>
</dbReference>
<dbReference type="SUPFAM" id="SSF51206">
    <property type="entry name" value="cAMP-binding domain-like"/>
    <property type="match status" value="2"/>
</dbReference>
<proteinExistence type="predicted"/>
<dbReference type="PANTHER" id="PTHR23011">
    <property type="entry name" value="CYCLIC NUCLEOTIDE-BINDING DOMAIN CONTAINING PROTEIN"/>
    <property type="match status" value="1"/>
</dbReference>